<gene>
    <name evidence="1" type="ORF">LVJ94_48970</name>
</gene>
<dbReference type="RefSeq" id="WP_394834458.1">
    <property type="nucleotide sequence ID" value="NZ_CP089929.1"/>
</dbReference>
<evidence type="ECO:0000313" key="1">
    <source>
        <dbReference type="EMBL" id="WXB04814.1"/>
    </source>
</evidence>
<accession>A0ABZ2L5G3</accession>
<name>A0ABZ2L5G3_9BACT</name>
<dbReference type="Proteomes" id="UP001374803">
    <property type="component" value="Chromosome"/>
</dbReference>
<keyword evidence="2" id="KW-1185">Reference proteome</keyword>
<evidence type="ECO:0000313" key="2">
    <source>
        <dbReference type="Proteomes" id="UP001374803"/>
    </source>
</evidence>
<reference evidence="1" key="1">
    <citation type="submission" date="2021-12" db="EMBL/GenBank/DDBJ databases">
        <title>Discovery of the Pendulisporaceae a myxobacterial family with distinct sporulation behavior and unique specialized metabolism.</title>
        <authorList>
            <person name="Garcia R."/>
            <person name="Popoff A."/>
            <person name="Bader C.D."/>
            <person name="Loehr J."/>
            <person name="Walesch S."/>
            <person name="Walt C."/>
            <person name="Boldt J."/>
            <person name="Bunk B."/>
            <person name="Haeckl F.J.F.P.J."/>
            <person name="Gunesch A.P."/>
            <person name="Birkelbach J."/>
            <person name="Nuebel U."/>
            <person name="Pietschmann T."/>
            <person name="Bach T."/>
            <person name="Mueller R."/>
        </authorList>
    </citation>
    <scope>NUCLEOTIDE SEQUENCE</scope>
    <source>
        <strain evidence="1">MSr11367</strain>
    </source>
</reference>
<protein>
    <submittedName>
        <fullName evidence="1">Uncharacterized protein</fullName>
    </submittedName>
</protein>
<sequence length="254" mass="27345">MGLHGAGAAPVPTKNHYGSAEKMVDFGLLVLEDHNGRIICYSPIGKSKARRTDGHRAAKSSFSNATRAIRSTIRERLMLLALGISVHTGWAACVVAAGSLASPYIEVREEIEILGDADRFVFHVAAKLPIEDARRWVEEARLRASERAAEALERIASGRSLAACALIGSNKPMPEPLEHVLAAHPRLHAAESCFYRDILRAEGAARGLAVRLVSPKSLDIAAEALGTLGRRLGPPWGKDQKLAALAAWQALRLS</sequence>
<dbReference type="EMBL" id="CP089983">
    <property type="protein sequence ID" value="WXB04814.1"/>
    <property type="molecule type" value="Genomic_DNA"/>
</dbReference>
<organism evidence="1 2">
    <name type="scientific">Pendulispora rubella</name>
    <dbReference type="NCBI Taxonomy" id="2741070"/>
    <lineage>
        <taxon>Bacteria</taxon>
        <taxon>Pseudomonadati</taxon>
        <taxon>Myxococcota</taxon>
        <taxon>Myxococcia</taxon>
        <taxon>Myxococcales</taxon>
        <taxon>Sorangiineae</taxon>
        <taxon>Pendulisporaceae</taxon>
        <taxon>Pendulispora</taxon>
    </lineage>
</organism>
<proteinExistence type="predicted"/>